<feature type="binding site" evidence="10">
    <location>
        <begin position="17"/>
        <end position="19"/>
    </location>
    <ligand>
        <name>UDP-N-acetyl-alpha-D-glucosamine</name>
        <dbReference type="ChEBI" id="CHEBI:57705"/>
    </ligand>
</feature>
<feature type="binding site" evidence="10">
    <location>
        <position position="131"/>
    </location>
    <ligand>
        <name>UDP-N-acetyl-alpha-D-glucosamine</name>
        <dbReference type="ChEBI" id="CHEBI:57705"/>
    </ligand>
</feature>
<comment type="pathway">
    <text evidence="10">Cell wall biogenesis; peptidoglycan biosynthesis.</text>
</comment>
<dbReference type="GO" id="GO:0051301">
    <property type="term" value="P:cell division"/>
    <property type="evidence" value="ECO:0007669"/>
    <property type="project" value="UniProtKB-KW"/>
</dbReference>
<proteinExistence type="inferred from homology"/>
<dbReference type="GO" id="GO:0050511">
    <property type="term" value="F:undecaprenyldiphospho-muramoylpentapeptide beta-N-acetylglucosaminyltransferase activity"/>
    <property type="evidence" value="ECO:0007669"/>
    <property type="project" value="UniProtKB-UniRule"/>
</dbReference>
<evidence type="ECO:0000313" key="13">
    <source>
        <dbReference type="EMBL" id="KIC57513.1"/>
    </source>
</evidence>
<keyword evidence="3 10" id="KW-0328">Glycosyltransferase</keyword>
<comment type="caution">
    <text evidence="10">Lacks conserved residue(s) required for the propagation of feature annotation.</text>
</comment>
<evidence type="ECO:0000256" key="4">
    <source>
        <dbReference type="ARBA" id="ARBA00022679"/>
    </source>
</evidence>
<dbReference type="Pfam" id="PF04101">
    <property type="entry name" value="Glyco_tran_28_C"/>
    <property type="match status" value="1"/>
</dbReference>
<evidence type="ECO:0000256" key="10">
    <source>
        <dbReference type="HAMAP-Rule" id="MF_00033"/>
    </source>
</evidence>
<dbReference type="Proteomes" id="UP000031202">
    <property type="component" value="Unassembled WGS sequence"/>
</dbReference>
<dbReference type="GO" id="GO:0005886">
    <property type="term" value="C:plasma membrane"/>
    <property type="evidence" value="ECO:0007669"/>
    <property type="project" value="UniProtKB-SubCell"/>
</dbReference>
<feature type="domain" description="Glycosyltransferase family 28 N-terminal" evidence="11">
    <location>
        <begin position="11"/>
        <end position="148"/>
    </location>
</feature>
<dbReference type="GO" id="GO:0071555">
    <property type="term" value="P:cell wall organization"/>
    <property type="evidence" value="ECO:0007669"/>
    <property type="project" value="UniProtKB-KW"/>
</dbReference>
<dbReference type="GO" id="GO:0008360">
    <property type="term" value="P:regulation of cell shape"/>
    <property type="evidence" value="ECO:0007669"/>
    <property type="project" value="UniProtKB-KW"/>
</dbReference>
<keyword evidence="2 10" id="KW-0132">Cell division</keyword>
<name>A0A0B4DTC6_9MICO</name>
<dbReference type="PANTHER" id="PTHR21015:SF22">
    <property type="entry name" value="GLYCOSYLTRANSFERASE"/>
    <property type="match status" value="1"/>
</dbReference>
<keyword evidence="6 10" id="KW-0573">Peptidoglycan synthesis</keyword>
<dbReference type="PANTHER" id="PTHR21015">
    <property type="entry name" value="UDP-N-ACETYLGLUCOSAMINE--N-ACETYLMURAMYL-(PENTAPEPTIDE) PYROPHOSPHORYL-UNDECAPRENOL N-ACETYLGLUCOSAMINE TRANSFERASE 1"/>
    <property type="match status" value="1"/>
</dbReference>
<evidence type="ECO:0000256" key="6">
    <source>
        <dbReference type="ARBA" id="ARBA00022984"/>
    </source>
</evidence>
<comment type="similarity">
    <text evidence="10">Belongs to the glycosyltransferase 28 family. MurG subfamily.</text>
</comment>
<evidence type="ECO:0000256" key="7">
    <source>
        <dbReference type="ARBA" id="ARBA00023136"/>
    </source>
</evidence>
<evidence type="ECO:0000259" key="12">
    <source>
        <dbReference type="Pfam" id="PF04101"/>
    </source>
</evidence>
<feature type="binding site" evidence="10">
    <location>
        <position position="294"/>
    </location>
    <ligand>
        <name>UDP-N-acetyl-alpha-D-glucosamine</name>
        <dbReference type="ChEBI" id="CHEBI:57705"/>
    </ligand>
</feature>
<feature type="domain" description="Glycosyl transferase family 28 C-terminal" evidence="12">
    <location>
        <begin position="195"/>
        <end position="343"/>
    </location>
</feature>
<evidence type="ECO:0000256" key="2">
    <source>
        <dbReference type="ARBA" id="ARBA00022618"/>
    </source>
</evidence>
<dbReference type="InterPro" id="IPR006009">
    <property type="entry name" value="GlcNAc_MurG"/>
</dbReference>
<dbReference type="Pfam" id="PF03033">
    <property type="entry name" value="Glyco_transf_28"/>
    <property type="match status" value="1"/>
</dbReference>
<dbReference type="SUPFAM" id="SSF53756">
    <property type="entry name" value="UDP-Glycosyltransferase/glycogen phosphorylase"/>
    <property type="match status" value="1"/>
</dbReference>
<dbReference type="InterPro" id="IPR007235">
    <property type="entry name" value="Glyco_trans_28_C"/>
</dbReference>
<keyword evidence="5 10" id="KW-0133">Cell shape</keyword>
<dbReference type="UniPathway" id="UPA00219"/>
<dbReference type="GO" id="GO:0005975">
    <property type="term" value="P:carbohydrate metabolic process"/>
    <property type="evidence" value="ECO:0007669"/>
    <property type="project" value="InterPro"/>
</dbReference>
<gene>
    <name evidence="10" type="primary">murG</name>
    <name evidence="13" type="ORF">RM52_10935</name>
</gene>
<evidence type="ECO:0000313" key="14">
    <source>
        <dbReference type="Proteomes" id="UP000031202"/>
    </source>
</evidence>
<protein>
    <recommendedName>
        <fullName evidence="10">UDP-N-acetylglucosamine--N-acetylmuramyl-(pentapeptide) pyrophosphoryl-undecaprenol N-acetylglucosamine transferase</fullName>
        <ecNumber evidence="10">2.4.1.227</ecNumber>
    </recommendedName>
    <alternativeName>
        <fullName evidence="10">Undecaprenyl-PP-MurNAc-pentapeptide-UDPGlcNAc GlcNAc transferase</fullName>
    </alternativeName>
</protein>
<dbReference type="RefSeq" id="WP_039416143.1">
    <property type="nucleotide sequence ID" value="NZ_JWSZ01000012.1"/>
</dbReference>
<dbReference type="EC" id="2.4.1.227" evidence="10"/>
<evidence type="ECO:0000256" key="8">
    <source>
        <dbReference type="ARBA" id="ARBA00023306"/>
    </source>
</evidence>
<evidence type="ECO:0000256" key="3">
    <source>
        <dbReference type="ARBA" id="ARBA00022676"/>
    </source>
</evidence>
<dbReference type="GO" id="GO:0051991">
    <property type="term" value="F:UDP-N-acetyl-D-glucosamine:N-acetylmuramoyl-L-alanyl-D-glutamyl-meso-2,6-diaminopimelyl-D-alanyl-D-alanine-diphosphoundecaprenol 4-beta-N-acetylglucosaminlytransferase activity"/>
    <property type="evidence" value="ECO:0007669"/>
    <property type="project" value="RHEA"/>
</dbReference>
<keyword evidence="8 10" id="KW-0131">Cell cycle</keyword>
<comment type="catalytic activity">
    <reaction evidence="10">
        <text>di-trans,octa-cis-undecaprenyl diphospho-N-acetyl-alpha-D-muramoyl-L-alanyl-D-glutamyl-meso-2,6-diaminopimeloyl-D-alanyl-D-alanine + UDP-N-acetyl-alpha-D-glucosamine = di-trans,octa-cis-undecaprenyl diphospho-[N-acetyl-alpha-D-glucosaminyl-(1-&gt;4)]-N-acetyl-alpha-D-muramoyl-L-alanyl-D-glutamyl-meso-2,6-diaminopimeloyl-D-alanyl-D-alanine + UDP + H(+)</text>
        <dbReference type="Rhea" id="RHEA:31227"/>
        <dbReference type="ChEBI" id="CHEBI:15378"/>
        <dbReference type="ChEBI" id="CHEBI:57705"/>
        <dbReference type="ChEBI" id="CHEBI:58223"/>
        <dbReference type="ChEBI" id="CHEBI:61387"/>
        <dbReference type="ChEBI" id="CHEBI:61388"/>
        <dbReference type="EC" id="2.4.1.227"/>
    </reaction>
</comment>
<sequence length="365" mass="38476">MTTPASSTTYLLAGGGTAGHVNPLLAVADGLRARDAAASVLVLGTREGLEARLVPERGYELLIVDKVPFPRRPNLAALRFPLAWHRAVGQVRRHIRDRRVDVVAGFGGYASAPAYVAARREGVPYVVHEANARPGLANILGARRAAGVGVAFPDTPLRGAETVGMPLRAEIVDLDRASTRDDAARFFGLDPARPVLLVFGGSLGARRLNETFADAWPVVLDAGWQLLHAAGERDPIVDPGHPDYRIVAYLDRMDLALAVADLVVSRSGAATVSEVSALGIPAVYVPYAVGNGEQALNARGAVAAGAAQLIEDAAFTPDRVREQIVPLLRDETALSAMRAAAQSRTAAARTGTASVMAMLDRALAR</sequence>
<comment type="caution">
    <text evidence="13">The sequence shown here is derived from an EMBL/GenBank/DDBJ whole genome shotgun (WGS) entry which is preliminary data.</text>
</comment>
<evidence type="ECO:0000256" key="9">
    <source>
        <dbReference type="ARBA" id="ARBA00023316"/>
    </source>
</evidence>
<dbReference type="AlphaFoldDB" id="A0A0B4DTC6"/>
<dbReference type="InterPro" id="IPR004276">
    <property type="entry name" value="GlycoTrans_28_N"/>
</dbReference>
<evidence type="ECO:0000256" key="1">
    <source>
        <dbReference type="ARBA" id="ARBA00022475"/>
    </source>
</evidence>
<dbReference type="HAMAP" id="MF_00033">
    <property type="entry name" value="MurG"/>
    <property type="match status" value="1"/>
</dbReference>
<comment type="function">
    <text evidence="10">Cell wall formation. Catalyzes the transfer of a GlcNAc subunit on undecaprenyl-pyrophosphoryl-MurNAc-pentapeptide (lipid intermediate I) to form undecaprenyl-pyrophosphoryl-MurNAc-(pentapeptide)GlcNAc (lipid intermediate II).</text>
</comment>
<comment type="subcellular location">
    <subcellularLocation>
        <location evidence="10">Cell membrane</location>
        <topology evidence="10">Peripheral membrane protein</topology>
        <orientation evidence="10">Cytoplasmic side</orientation>
    </subcellularLocation>
</comment>
<reference evidence="13 14" key="1">
    <citation type="submission" date="2014-12" db="EMBL/GenBank/DDBJ databases">
        <title>Genome sequencing of Microbacterium hominis TPW29.</title>
        <authorList>
            <person name="Tan P.W."/>
            <person name="Chan K.-G."/>
        </authorList>
    </citation>
    <scope>NUCLEOTIDE SEQUENCE [LARGE SCALE GENOMIC DNA]</scope>
    <source>
        <strain evidence="13 14">TPW29</strain>
    </source>
</reference>
<dbReference type="Gene3D" id="3.40.50.2000">
    <property type="entry name" value="Glycogen Phosphorylase B"/>
    <property type="match status" value="2"/>
</dbReference>
<keyword evidence="1 10" id="KW-1003">Cell membrane</keyword>
<feature type="binding site" evidence="10">
    <location>
        <position position="168"/>
    </location>
    <ligand>
        <name>UDP-N-acetyl-alpha-D-glucosamine</name>
        <dbReference type="ChEBI" id="CHEBI:57705"/>
    </ligand>
</feature>
<keyword evidence="7 10" id="KW-0472">Membrane</keyword>
<organism evidence="13 14">
    <name type="scientific">Microbacterium hominis</name>
    <dbReference type="NCBI Taxonomy" id="162426"/>
    <lineage>
        <taxon>Bacteria</taxon>
        <taxon>Bacillati</taxon>
        <taxon>Actinomycetota</taxon>
        <taxon>Actinomycetes</taxon>
        <taxon>Micrococcales</taxon>
        <taxon>Microbacteriaceae</taxon>
        <taxon>Microbacterium</taxon>
    </lineage>
</organism>
<feature type="binding site" evidence="10">
    <location>
        <position position="202"/>
    </location>
    <ligand>
        <name>UDP-N-acetyl-alpha-D-glucosamine</name>
        <dbReference type="ChEBI" id="CHEBI:57705"/>
    </ligand>
</feature>
<keyword evidence="4 10" id="KW-0808">Transferase</keyword>
<keyword evidence="9 10" id="KW-0961">Cell wall biogenesis/degradation</keyword>
<dbReference type="GO" id="GO:0009252">
    <property type="term" value="P:peptidoglycan biosynthetic process"/>
    <property type="evidence" value="ECO:0007669"/>
    <property type="project" value="UniProtKB-UniRule"/>
</dbReference>
<evidence type="ECO:0000256" key="5">
    <source>
        <dbReference type="ARBA" id="ARBA00022960"/>
    </source>
</evidence>
<dbReference type="CDD" id="cd03785">
    <property type="entry name" value="GT28_MurG"/>
    <property type="match status" value="1"/>
</dbReference>
<evidence type="ECO:0000259" key="11">
    <source>
        <dbReference type="Pfam" id="PF03033"/>
    </source>
</evidence>
<dbReference type="EMBL" id="JWSZ01000012">
    <property type="protein sequence ID" value="KIC57513.1"/>
    <property type="molecule type" value="Genomic_DNA"/>
</dbReference>
<accession>A0A0B4DTC6</accession>